<evidence type="ECO:0000313" key="1">
    <source>
        <dbReference type="EMBL" id="MBG0568543.1"/>
    </source>
</evidence>
<keyword evidence="2" id="KW-1185">Reference proteome</keyword>
<dbReference type="SUPFAM" id="SSF50494">
    <property type="entry name" value="Trypsin-like serine proteases"/>
    <property type="match status" value="1"/>
</dbReference>
<accession>A0A931G215</accession>
<proteinExistence type="predicted"/>
<dbReference type="EMBL" id="JADQTO010000040">
    <property type="protein sequence ID" value="MBG0568543.1"/>
    <property type="molecule type" value="Genomic_DNA"/>
</dbReference>
<dbReference type="InterPro" id="IPR009003">
    <property type="entry name" value="Peptidase_S1_PA"/>
</dbReference>
<dbReference type="SUPFAM" id="SSF48452">
    <property type="entry name" value="TPR-like"/>
    <property type="match status" value="1"/>
</dbReference>
<dbReference type="InterPro" id="IPR011990">
    <property type="entry name" value="TPR-like_helical_dom_sf"/>
</dbReference>
<dbReference type="AlphaFoldDB" id="A0A931G215"/>
<sequence>MRLSSVAEVFGGRSGSGYVLAPGLVLTAAHVLADGHDISVRPLGTAAWVDAEVVWRGSGDVDAVLLRTREVLPGDPALRFGRAGSREQIACRATGFPAAAVLPDGVRDSDTFCGQTVPGAGVKDGRLVIESAGGPRDLAGSASPWAGISGAAVFSAPESFLLGIVEKTPASYPNNRLKVLPAGVLLEDPSFRTLVGDPAAHPVTRFGSVLHPPYETLPDNRPDSWLLESRYAVVDFVDDGGHLGTLTEWATSSEPFSVGVVTGAGGMGKSRLAAEFADRLRRAGWDAGLLNTENPRSWDEISSDQPLLIIVDYASRFAEPLAGLISRLADESPTNPVRLLLLERRMGSWWESVDRQTARLARHLLGLDMTMREAELGRHVEAATGSLSRRLGMSPVTVGEIKADRPLLIHVAVLLALRGEDAGRSGREALLQRLLDREVIRWEAALATHKLDHLHPAEAARIIALVSLVSPARDEAKTLLDTVAPHDVGKVVEWLTDVLGAEDGVLRPVGPDLLVEHLLETLPDLRSLTLRLLAARDTVTAAHRGRVFHLLTLAAQNGPNSRAALTAALARHLPELLDGDPSSLAAALAAADRTSLALSRAAQQVASGLSAESERLAEVRAEVYHLATVRNRKRAGGRISEVADDMIVDDRAEAFADLGRMLIHEGMSLGMLSRWGRALAATLEAVEIFSVLSGKFGNFGDRRQLAIALSHAGKFFRNLDLHDESTRFAKAATRLWRVLAREDPDQRDDLAISLTNLADTVCSAGRPAEAIPYGVEAIALLRAA</sequence>
<dbReference type="Proteomes" id="UP000598146">
    <property type="component" value="Unassembled WGS sequence"/>
</dbReference>
<protein>
    <submittedName>
        <fullName evidence="1">Trypsin-like peptidase domain-containing protein</fullName>
    </submittedName>
</protein>
<comment type="caution">
    <text evidence="1">The sequence shown here is derived from an EMBL/GenBank/DDBJ whole genome shotgun (WGS) entry which is preliminary data.</text>
</comment>
<dbReference type="Gene3D" id="1.25.40.10">
    <property type="entry name" value="Tetratricopeptide repeat domain"/>
    <property type="match status" value="1"/>
</dbReference>
<name>A0A931G215_9ACTN</name>
<dbReference type="Pfam" id="PF13365">
    <property type="entry name" value="Trypsin_2"/>
    <property type="match status" value="1"/>
</dbReference>
<evidence type="ECO:0000313" key="2">
    <source>
        <dbReference type="Proteomes" id="UP000598146"/>
    </source>
</evidence>
<dbReference type="RefSeq" id="WP_196420315.1">
    <property type="nucleotide sequence ID" value="NZ_JADQTO010000040.1"/>
</dbReference>
<gene>
    <name evidence="1" type="ORF">I4J89_44685</name>
</gene>
<reference evidence="1" key="1">
    <citation type="submission" date="2020-11" db="EMBL/GenBank/DDBJ databases">
        <title>Isolation and identification of active actinomycetes.</title>
        <authorList>
            <person name="Sun X."/>
        </authorList>
    </citation>
    <scope>NUCLEOTIDE SEQUENCE</scope>
    <source>
        <strain evidence="1">NEAU-A11</strain>
    </source>
</reference>
<organism evidence="1 2">
    <name type="scientific">Actinoplanes aureus</name>
    <dbReference type="NCBI Taxonomy" id="2792083"/>
    <lineage>
        <taxon>Bacteria</taxon>
        <taxon>Bacillati</taxon>
        <taxon>Actinomycetota</taxon>
        <taxon>Actinomycetes</taxon>
        <taxon>Micromonosporales</taxon>
        <taxon>Micromonosporaceae</taxon>
        <taxon>Actinoplanes</taxon>
    </lineage>
</organism>